<dbReference type="InterPro" id="IPR054491">
    <property type="entry name" value="MGH1-like_GH"/>
</dbReference>
<evidence type="ECO:0000259" key="5">
    <source>
        <dbReference type="Pfam" id="PF22422"/>
    </source>
</evidence>
<keyword evidence="3" id="KW-0326">Glycosidase</keyword>
<evidence type="ECO:0000256" key="3">
    <source>
        <dbReference type="ARBA" id="ARBA00023295"/>
    </source>
</evidence>
<dbReference type="Pfam" id="PF22422">
    <property type="entry name" value="MGH1-like_GH"/>
    <property type="match status" value="1"/>
</dbReference>
<comment type="caution">
    <text evidence="6">The sequence shown here is derived from an EMBL/GenBank/DDBJ whole genome shotgun (WGS) entry which is preliminary data.</text>
</comment>
<dbReference type="RefSeq" id="WP_221208533.1">
    <property type="nucleotide sequence ID" value="NZ_BMQT01000004.1"/>
</dbReference>
<dbReference type="GO" id="GO:0006487">
    <property type="term" value="P:protein N-linked glycosylation"/>
    <property type="evidence" value="ECO:0007669"/>
    <property type="project" value="TreeGrafter"/>
</dbReference>
<dbReference type="InterPro" id="IPR012341">
    <property type="entry name" value="6hp_glycosidase-like_sf"/>
</dbReference>
<name>A0A7W5F791_9ACTN</name>
<evidence type="ECO:0000256" key="4">
    <source>
        <dbReference type="SAM" id="MobiDB-lite"/>
    </source>
</evidence>
<keyword evidence="2" id="KW-0378">Hydrolase</keyword>
<evidence type="ECO:0000256" key="1">
    <source>
        <dbReference type="ARBA" id="ARBA00010833"/>
    </source>
</evidence>
<evidence type="ECO:0000313" key="6">
    <source>
        <dbReference type="EMBL" id="MBB3087925.1"/>
    </source>
</evidence>
<dbReference type="InterPro" id="IPR004888">
    <property type="entry name" value="Glycoside_hydrolase_63"/>
</dbReference>
<dbReference type="SUPFAM" id="SSF48208">
    <property type="entry name" value="Six-hairpin glycosidases"/>
    <property type="match status" value="1"/>
</dbReference>
<accession>A0A7W5F791</accession>
<dbReference type="PANTHER" id="PTHR10412">
    <property type="entry name" value="MANNOSYL-OLIGOSACCHARIDE GLUCOSIDASE"/>
    <property type="match status" value="1"/>
</dbReference>
<protein>
    <recommendedName>
        <fullName evidence="5">Mannosylglycerate hydrolase MGH1-like glycoside hydrolase domain-containing protein</fullName>
    </recommendedName>
</protein>
<dbReference type="InterPro" id="IPR008928">
    <property type="entry name" value="6-hairpin_glycosidase_sf"/>
</dbReference>
<evidence type="ECO:0000313" key="7">
    <source>
        <dbReference type="Proteomes" id="UP000577707"/>
    </source>
</evidence>
<feature type="region of interest" description="Disordered" evidence="4">
    <location>
        <begin position="194"/>
        <end position="213"/>
    </location>
</feature>
<dbReference type="GO" id="GO:0009311">
    <property type="term" value="P:oligosaccharide metabolic process"/>
    <property type="evidence" value="ECO:0007669"/>
    <property type="project" value="InterPro"/>
</dbReference>
<dbReference type="EMBL" id="JACHXG010000002">
    <property type="protein sequence ID" value="MBB3087925.1"/>
    <property type="molecule type" value="Genomic_DNA"/>
</dbReference>
<organism evidence="6 7">
    <name type="scientific">Nocardioides albus</name>
    <dbReference type="NCBI Taxonomy" id="1841"/>
    <lineage>
        <taxon>Bacteria</taxon>
        <taxon>Bacillati</taxon>
        <taxon>Actinomycetota</taxon>
        <taxon>Actinomycetes</taxon>
        <taxon>Propionibacteriales</taxon>
        <taxon>Nocardioidaceae</taxon>
        <taxon>Nocardioides</taxon>
    </lineage>
</organism>
<dbReference type="AlphaFoldDB" id="A0A7W5F791"/>
<evidence type="ECO:0000256" key="2">
    <source>
        <dbReference type="ARBA" id="ARBA00022801"/>
    </source>
</evidence>
<dbReference type="Proteomes" id="UP000577707">
    <property type="component" value="Unassembled WGS sequence"/>
</dbReference>
<dbReference type="GO" id="GO:0004573">
    <property type="term" value="F:Glc3Man9GlcNAc2 oligosaccharide glucosidase activity"/>
    <property type="evidence" value="ECO:0007669"/>
    <property type="project" value="InterPro"/>
</dbReference>
<comment type="similarity">
    <text evidence="1">Belongs to the glycosyl hydrolase 63 family.</text>
</comment>
<keyword evidence="7" id="KW-1185">Reference proteome</keyword>
<sequence length="459" mass="50489">MTATLPDRPAIVHDRVATLAAATAVVRGNWGGAYTVPATGLYPHQWSWDSAFIAIGLRHLSPRRAQLELDSLLSSQWADGRLPQIVYDARRDDDYAPSAAFWGSADLPGSPPVPTTGLIQPPVHAWAVWLVHAHEPAESARRGFLERAYPRLVAWHRYLRERRAAQDGLAAVVHPWESGTDNSPLWDDALARVPGTPRAPIERPDLQHADASERPSNKEYGKYFWLAERYRDHGCSDADPDHPFVVNDPTTNALWARAELALADIAEALGRDGAAHRAEAARIVAAMEALWDADLEVYVALDRRTGELVRKATVGGLMALLLPADVLPPGRADALLRTAQGPRFLDVDGAAPQFMAPSYDATAPDLDPALYWRGPAWFNMMWLLLEGLRTHGLDARAEKYVDPMVEAAVREGFPEYVNPWTGDGHGTRSFSWTAALTVDLLSRTVFPEAPAGPEENERA</sequence>
<gene>
    <name evidence="6" type="ORF">FHS12_000858</name>
</gene>
<dbReference type="Gene3D" id="1.50.10.10">
    <property type="match status" value="1"/>
</dbReference>
<feature type="domain" description="Mannosylglycerate hydrolase MGH1-like glycoside hydrolase" evidence="5">
    <location>
        <begin position="42"/>
        <end position="433"/>
    </location>
</feature>
<reference evidence="6 7" key="1">
    <citation type="submission" date="2020-08" db="EMBL/GenBank/DDBJ databases">
        <title>Genomic Encyclopedia of Type Strains, Phase III (KMG-III): the genomes of soil and plant-associated and newly described type strains.</title>
        <authorList>
            <person name="Whitman W."/>
        </authorList>
    </citation>
    <scope>NUCLEOTIDE SEQUENCE [LARGE SCALE GENOMIC DNA]</scope>
    <source>
        <strain evidence="6 7">CECT 3302</strain>
    </source>
</reference>
<feature type="compositionally biased region" description="Basic and acidic residues" evidence="4">
    <location>
        <begin position="200"/>
        <end position="213"/>
    </location>
</feature>
<proteinExistence type="inferred from homology"/>
<dbReference type="PANTHER" id="PTHR10412:SF11">
    <property type="entry name" value="MANNOSYL-OLIGOSACCHARIDE GLUCOSIDASE"/>
    <property type="match status" value="1"/>
</dbReference>